<keyword evidence="3" id="KW-1185">Reference proteome</keyword>
<dbReference type="AlphaFoldDB" id="A0A8S9Y1A5"/>
<evidence type="ECO:0000313" key="3">
    <source>
        <dbReference type="Proteomes" id="UP000466442"/>
    </source>
</evidence>
<evidence type="ECO:0000259" key="1">
    <source>
        <dbReference type="Pfam" id="PF08311"/>
    </source>
</evidence>
<dbReference type="Proteomes" id="UP000466442">
    <property type="component" value="Unassembled WGS sequence"/>
</dbReference>
<dbReference type="InterPro" id="IPR013212">
    <property type="entry name" value="Mad3/Bub1_I"/>
</dbReference>
<gene>
    <name evidence="2" type="ORF">GE061_009801</name>
</gene>
<sequence>MANRMILSRKEQFDREIASYRGDDPLKLRYEFLLWLDSNFGKDKVIDIFTSTLEEALNTHWNDTRYKEDNRLIELQMIYVSNQC</sequence>
<evidence type="ECO:0000313" key="2">
    <source>
        <dbReference type="EMBL" id="KAF6215052.1"/>
    </source>
</evidence>
<organism evidence="2 3">
    <name type="scientific">Apolygus lucorum</name>
    <name type="common">Small green plant bug</name>
    <name type="synonym">Lygocoris lucorum</name>
    <dbReference type="NCBI Taxonomy" id="248454"/>
    <lineage>
        <taxon>Eukaryota</taxon>
        <taxon>Metazoa</taxon>
        <taxon>Ecdysozoa</taxon>
        <taxon>Arthropoda</taxon>
        <taxon>Hexapoda</taxon>
        <taxon>Insecta</taxon>
        <taxon>Pterygota</taxon>
        <taxon>Neoptera</taxon>
        <taxon>Paraneoptera</taxon>
        <taxon>Hemiptera</taxon>
        <taxon>Heteroptera</taxon>
        <taxon>Panheteroptera</taxon>
        <taxon>Cimicomorpha</taxon>
        <taxon>Miridae</taxon>
        <taxon>Mirini</taxon>
        <taxon>Apolygus</taxon>
    </lineage>
</organism>
<dbReference type="EMBL" id="WIXP02000002">
    <property type="protein sequence ID" value="KAF6215052.1"/>
    <property type="molecule type" value="Genomic_DNA"/>
</dbReference>
<accession>A0A8S9Y1A5</accession>
<comment type="caution">
    <text evidence="2">The sequence shown here is derived from an EMBL/GenBank/DDBJ whole genome shotgun (WGS) entry which is preliminary data.</text>
</comment>
<feature type="domain" description="BUB1 N-terminal" evidence="1">
    <location>
        <begin position="9"/>
        <end position="81"/>
    </location>
</feature>
<reference evidence="2" key="1">
    <citation type="journal article" date="2021" name="Mol. Ecol. Resour.">
        <title>Apolygus lucorum genome provides insights into omnivorousness and mesophyll feeding.</title>
        <authorList>
            <person name="Liu Y."/>
            <person name="Liu H."/>
            <person name="Wang H."/>
            <person name="Huang T."/>
            <person name="Liu B."/>
            <person name="Yang B."/>
            <person name="Yin L."/>
            <person name="Li B."/>
            <person name="Zhang Y."/>
            <person name="Zhang S."/>
            <person name="Jiang F."/>
            <person name="Zhang X."/>
            <person name="Ren Y."/>
            <person name="Wang B."/>
            <person name="Wang S."/>
            <person name="Lu Y."/>
            <person name="Wu K."/>
            <person name="Fan W."/>
            <person name="Wang G."/>
        </authorList>
    </citation>
    <scope>NUCLEOTIDE SEQUENCE</scope>
    <source>
        <strain evidence="2">12Hb</strain>
    </source>
</reference>
<protein>
    <recommendedName>
        <fullName evidence="1">BUB1 N-terminal domain-containing protein</fullName>
    </recommendedName>
</protein>
<name>A0A8S9Y1A5_APOLU</name>
<proteinExistence type="predicted"/>
<dbReference type="Gene3D" id="1.25.40.430">
    <property type="match status" value="1"/>
</dbReference>
<dbReference type="Pfam" id="PF08311">
    <property type="entry name" value="Mad3_BUB1_I"/>
    <property type="match status" value="1"/>
</dbReference>
<dbReference type="OrthoDB" id="248495at2759"/>